<dbReference type="Proteomes" id="UP000184342">
    <property type="component" value="Unassembled WGS sequence"/>
</dbReference>
<feature type="domain" description="DJ-1/PfpI" evidence="2">
    <location>
        <begin position="3"/>
        <end position="163"/>
    </location>
</feature>
<reference evidence="3 4" key="1">
    <citation type="submission" date="2016-11" db="EMBL/GenBank/DDBJ databases">
        <authorList>
            <person name="Jaros S."/>
            <person name="Januszkiewicz K."/>
            <person name="Wedrychowicz H."/>
        </authorList>
    </citation>
    <scope>NUCLEOTIDE SEQUENCE [LARGE SCALE GENOMIC DNA]</scope>
    <source>
        <strain evidence="3 4">DSM 15970</strain>
    </source>
</reference>
<dbReference type="STRING" id="1122934.SAMN02745691_02178"/>
<dbReference type="PANTHER" id="PTHR48094">
    <property type="entry name" value="PROTEIN/NUCLEIC ACID DEGLYCASE DJ-1-RELATED"/>
    <property type="match status" value="1"/>
</dbReference>
<evidence type="ECO:0000256" key="1">
    <source>
        <dbReference type="ARBA" id="ARBA00022737"/>
    </source>
</evidence>
<dbReference type="SUPFAM" id="SSF52317">
    <property type="entry name" value="Class I glutamine amidotransferase-like"/>
    <property type="match status" value="1"/>
</dbReference>
<accession>A0A1M6KDK0</accession>
<organism evidence="3 4">
    <name type="scientific">Parasporobacterium paucivorans DSM 15970</name>
    <dbReference type="NCBI Taxonomy" id="1122934"/>
    <lineage>
        <taxon>Bacteria</taxon>
        <taxon>Bacillati</taxon>
        <taxon>Bacillota</taxon>
        <taxon>Clostridia</taxon>
        <taxon>Lachnospirales</taxon>
        <taxon>Lachnospiraceae</taxon>
        <taxon>Parasporobacterium</taxon>
    </lineage>
</organism>
<evidence type="ECO:0000313" key="3">
    <source>
        <dbReference type="EMBL" id="SHJ57030.1"/>
    </source>
</evidence>
<dbReference type="OrthoDB" id="9800516at2"/>
<dbReference type="Gene3D" id="3.40.50.880">
    <property type="match status" value="1"/>
</dbReference>
<evidence type="ECO:0000313" key="4">
    <source>
        <dbReference type="Proteomes" id="UP000184342"/>
    </source>
</evidence>
<sequence>MYKVLVFLAEGFEEVEALAVADVLMRAGARVRLVSVSESLQVKGAHGIEIKAGQCLRDVVQEEADILFLPGGMPGTTNLGNSKELKEMLFKQNQAGRRIAAICAAPSILGEMGLLQGKKATCYPGFEDALAGAVVVNEKVVTDGNITSSRGMGTAIDLGLALTKILFGSAKEQEVAGAIQYEL</sequence>
<dbReference type="InterPro" id="IPR002818">
    <property type="entry name" value="DJ-1/PfpI"/>
</dbReference>
<dbReference type="InterPro" id="IPR029062">
    <property type="entry name" value="Class_I_gatase-like"/>
</dbReference>
<dbReference type="GO" id="GO:0005737">
    <property type="term" value="C:cytoplasm"/>
    <property type="evidence" value="ECO:0007669"/>
    <property type="project" value="UniProtKB-ARBA"/>
</dbReference>
<dbReference type="EMBL" id="FQYT01000026">
    <property type="protein sequence ID" value="SHJ57030.1"/>
    <property type="molecule type" value="Genomic_DNA"/>
</dbReference>
<dbReference type="RefSeq" id="WP_073994434.1">
    <property type="nucleotide sequence ID" value="NZ_FQYT01000026.1"/>
</dbReference>
<dbReference type="Pfam" id="PF01965">
    <property type="entry name" value="DJ-1_PfpI"/>
    <property type="match status" value="1"/>
</dbReference>
<dbReference type="InterPro" id="IPR050325">
    <property type="entry name" value="Prot/Nucl_acid_deglycase"/>
</dbReference>
<dbReference type="AlphaFoldDB" id="A0A1M6KDK0"/>
<dbReference type="CDD" id="cd03135">
    <property type="entry name" value="GATase1_DJ-1"/>
    <property type="match status" value="1"/>
</dbReference>
<dbReference type="GO" id="GO:1903189">
    <property type="term" value="P:glyoxal metabolic process"/>
    <property type="evidence" value="ECO:0007669"/>
    <property type="project" value="TreeGrafter"/>
</dbReference>
<dbReference type="NCBIfam" id="TIGR01383">
    <property type="entry name" value="not_thiJ"/>
    <property type="match status" value="1"/>
</dbReference>
<dbReference type="FunFam" id="3.40.50.880:FF:000015">
    <property type="entry name" value="Protein DJ-1 homolog C"/>
    <property type="match status" value="1"/>
</dbReference>
<proteinExistence type="predicted"/>
<protein>
    <submittedName>
        <fullName evidence="3">4-methyl-5(B-hydroxyethyl)-thiazole monophosphate biosynthesis</fullName>
    </submittedName>
</protein>
<evidence type="ECO:0000259" key="2">
    <source>
        <dbReference type="Pfam" id="PF01965"/>
    </source>
</evidence>
<keyword evidence="4" id="KW-1185">Reference proteome</keyword>
<gene>
    <name evidence="3" type="ORF">SAMN02745691_02178</name>
</gene>
<dbReference type="PANTHER" id="PTHR48094:SF12">
    <property type="entry name" value="PARKINSON DISEASE PROTEIN 7 HOMOLOG"/>
    <property type="match status" value="1"/>
</dbReference>
<keyword evidence="1" id="KW-0677">Repeat</keyword>
<name>A0A1M6KDK0_9FIRM</name>
<dbReference type="InterPro" id="IPR006287">
    <property type="entry name" value="DJ-1"/>
</dbReference>